<sequence length="78" mass="8699">MLAVRILVRRRMGNSILYTMRNGLRSAQSQAGKESDRKPHEEVFVSPAARSEVASRRSRLVVILQSFACNSSEGLLPL</sequence>
<evidence type="ECO:0000313" key="2">
    <source>
        <dbReference type="Proteomes" id="UP001152604"/>
    </source>
</evidence>
<reference evidence="1" key="1">
    <citation type="submission" date="2022-03" db="EMBL/GenBank/DDBJ databases">
        <authorList>
            <person name="Brunel B."/>
        </authorList>
    </citation>
    <scope>NUCLEOTIDE SEQUENCE</scope>
    <source>
        <strain evidence="1">STM4922sample</strain>
    </source>
</reference>
<gene>
    <name evidence="1" type="ORF">MES4922_30438</name>
</gene>
<evidence type="ECO:0008006" key="3">
    <source>
        <dbReference type="Google" id="ProtNLM"/>
    </source>
</evidence>
<protein>
    <recommendedName>
        <fullName evidence="3">Transposase</fullName>
    </recommendedName>
</protein>
<comment type="caution">
    <text evidence="1">The sequence shown here is derived from an EMBL/GenBank/DDBJ whole genome shotgun (WGS) entry which is preliminary data.</text>
</comment>
<name>A0ABN8JY06_9HYPH</name>
<proteinExistence type="predicted"/>
<accession>A0ABN8JY06</accession>
<dbReference type="EMBL" id="CAKXZS010000023">
    <property type="protein sequence ID" value="CAH2402064.1"/>
    <property type="molecule type" value="Genomic_DNA"/>
</dbReference>
<organism evidence="1 2">
    <name type="scientific">Mesorhizobium ventifaucium</name>
    <dbReference type="NCBI Taxonomy" id="666020"/>
    <lineage>
        <taxon>Bacteria</taxon>
        <taxon>Pseudomonadati</taxon>
        <taxon>Pseudomonadota</taxon>
        <taxon>Alphaproteobacteria</taxon>
        <taxon>Hyphomicrobiales</taxon>
        <taxon>Phyllobacteriaceae</taxon>
        <taxon>Mesorhizobium</taxon>
    </lineage>
</organism>
<evidence type="ECO:0000313" key="1">
    <source>
        <dbReference type="EMBL" id="CAH2402064.1"/>
    </source>
</evidence>
<keyword evidence="2" id="KW-1185">Reference proteome</keyword>
<dbReference type="Proteomes" id="UP001152604">
    <property type="component" value="Unassembled WGS sequence"/>
</dbReference>